<comment type="caution">
    <text evidence="1">The sequence shown here is derived from an EMBL/GenBank/DDBJ whole genome shotgun (WGS) entry which is preliminary data.</text>
</comment>
<dbReference type="SUPFAM" id="SSF56112">
    <property type="entry name" value="Protein kinase-like (PK-like)"/>
    <property type="match status" value="1"/>
</dbReference>
<dbReference type="Gene3D" id="3.30.200.20">
    <property type="entry name" value="Phosphorylase Kinase, domain 1"/>
    <property type="match status" value="1"/>
</dbReference>
<keyword evidence="2" id="KW-1185">Reference proteome</keyword>
<dbReference type="InterPro" id="IPR011009">
    <property type="entry name" value="Kinase-like_dom_sf"/>
</dbReference>
<dbReference type="EMBL" id="LXJU01000004">
    <property type="protein sequence ID" value="OGE55572.1"/>
    <property type="molecule type" value="Genomic_DNA"/>
</dbReference>
<proteinExistence type="predicted"/>
<dbReference type="PANTHER" id="PTHR11909">
    <property type="entry name" value="CASEIN KINASE-RELATED"/>
    <property type="match status" value="1"/>
</dbReference>
<dbReference type="AlphaFoldDB" id="A0A1F5LQU0"/>
<evidence type="ECO:0000313" key="1">
    <source>
        <dbReference type="EMBL" id="OGE55572.1"/>
    </source>
</evidence>
<dbReference type="Proteomes" id="UP000177622">
    <property type="component" value="Unassembled WGS sequence"/>
</dbReference>
<dbReference type="GeneID" id="34574086"/>
<reference evidence="1 2" key="1">
    <citation type="journal article" date="2016" name="Sci. Rep.">
        <title>Penicillium arizonense, a new, genome sequenced fungal species, reveals a high chemical diversity in secreted metabolites.</title>
        <authorList>
            <person name="Grijseels S."/>
            <person name="Nielsen J.C."/>
            <person name="Randelovic M."/>
            <person name="Nielsen J."/>
            <person name="Nielsen K.F."/>
            <person name="Workman M."/>
            <person name="Frisvad J.C."/>
        </authorList>
    </citation>
    <scope>NUCLEOTIDE SEQUENCE [LARGE SCALE GENOMIC DNA]</scope>
    <source>
        <strain evidence="1 2">CBS 141311</strain>
    </source>
</reference>
<gene>
    <name evidence="1" type="ORF">PENARI_c004G09549</name>
</gene>
<evidence type="ECO:0008006" key="3">
    <source>
        <dbReference type="Google" id="ProtNLM"/>
    </source>
</evidence>
<dbReference type="OrthoDB" id="4496730at2759"/>
<sequence length="409" mass="46839">MSPDMDDIGPFRVSQWLQPMGVGIGYHKETFEEVFIKTERMASTLDHEATILQTLSGGIGIPTLYWFGKAYNQKTMITDALGPSLEEIFDRSNRYFDMPLVLEVASQLIFRLEWMHSHHIAHGQLSPFSFAMGASTWQTPQVILADFTNVNSSQFSTKKDLQAVADILVYLAIGPPSWDLFQARKPSLAEIPSPLKGFVSIISDREMNPADYIILRRYFHTARQSLPGRTILGGLGSPQGEKLSLKSLASKSTGDLFENLGSKISTVGDSAGDPKAPWGREQAKFLLGSLNEIMTIYFVLLMREKPSQKRRHYHMGVYHLPNRLWRDLRWYLCMAKCGSLPLQRLIVLTIYKYVGVLLEVIPVYNRYWTKILSDAAYEQMKLDEDCWRMWRDAWMYWKNCANLLTKKDM</sequence>
<dbReference type="STRING" id="1835702.A0A1F5LQU0"/>
<organism evidence="1 2">
    <name type="scientific">Penicillium arizonense</name>
    <dbReference type="NCBI Taxonomy" id="1835702"/>
    <lineage>
        <taxon>Eukaryota</taxon>
        <taxon>Fungi</taxon>
        <taxon>Dikarya</taxon>
        <taxon>Ascomycota</taxon>
        <taxon>Pezizomycotina</taxon>
        <taxon>Eurotiomycetes</taxon>
        <taxon>Eurotiomycetidae</taxon>
        <taxon>Eurotiales</taxon>
        <taxon>Aspergillaceae</taxon>
        <taxon>Penicillium</taxon>
    </lineage>
</organism>
<dbReference type="Gene3D" id="1.10.510.10">
    <property type="entry name" value="Transferase(Phosphotransferase) domain 1"/>
    <property type="match status" value="1"/>
</dbReference>
<evidence type="ECO:0000313" key="2">
    <source>
        <dbReference type="Proteomes" id="UP000177622"/>
    </source>
</evidence>
<name>A0A1F5LQU0_PENAI</name>
<dbReference type="InterPro" id="IPR050235">
    <property type="entry name" value="CK1_Ser-Thr_kinase"/>
</dbReference>
<dbReference type="RefSeq" id="XP_022491001.1">
    <property type="nucleotide sequence ID" value="XM_022629352.1"/>
</dbReference>
<protein>
    <recommendedName>
        <fullName evidence="3">Protein kinase domain-containing protein</fullName>
    </recommendedName>
</protein>
<accession>A0A1F5LQU0</accession>